<comment type="caution">
    <text evidence="1">The sequence shown here is derived from an EMBL/GenBank/DDBJ whole genome shotgun (WGS) entry which is preliminary data.</text>
</comment>
<evidence type="ECO:0000313" key="1">
    <source>
        <dbReference type="EMBL" id="CAB5719955.1"/>
    </source>
</evidence>
<proteinExistence type="predicted"/>
<sequence>MSLLPSFLTLIFYADVRSSDSSKVYCLYFHRIGRF</sequence>
<gene>
    <name evidence="1" type="ORF">GHA_04614</name>
</gene>
<name>A0A9N8D3S6_PRORE</name>
<dbReference type="EMBL" id="CAHPSF010000023">
    <property type="protein sequence ID" value="CAB5719955.1"/>
    <property type="molecule type" value="Genomic_DNA"/>
</dbReference>
<reference evidence="1" key="1">
    <citation type="submission" date="2020-05" db="EMBL/GenBank/DDBJ databases">
        <authorList>
            <person name="Delgado-Blas J."/>
        </authorList>
    </citation>
    <scope>NUCLEOTIDE SEQUENCE</scope>
    <source>
        <strain evidence="1">BB1453</strain>
    </source>
</reference>
<protein>
    <submittedName>
        <fullName evidence="1">Uncharacterized protein</fullName>
    </submittedName>
</protein>
<organism evidence="1 2">
    <name type="scientific">Providencia rettgeri</name>
    <dbReference type="NCBI Taxonomy" id="587"/>
    <lineage>
        <taxon>Bacteria</taxon>
        <taxon>Pseudomonadati</taxon>
        <taxon>Pseudomonadota</taxon>
        <taxon>Gammaproteobacteria</taxon>
        <taxon>Enterobacterales</taxon>
        <taxon>Morganellaceae</taxon>
        <taxon>Providencia</taxon>
    </lineage>
</organism>
<dbReference type="AlphaFoldDB" id="A0A9N8D3S6"/>
<accession>A0A9N8D3S6</accession>
<evidence type="ECO:0000313" key="2">
    <source>
        <dbReference type="Proteomes" id="UP000834611"/>
    </source>
</evidence>
<dbReference type="Proteomes" id="UP000834611">
    <property type="component" value="Unassembled WGS sequence"/>
</dbReference>